<evidence type="ECO:0000313" key="5">
    <source>
        <dbReference type="Proteomes" id="UP000527616"/>
    </source>
</evidence>
<comment type="caution">
    <text evidence="4">The sequence shown here is derived from an EMBL/GenBank/DDBJ whole genome shotgun (WGS) entry which is preliminary data.</text>
</comment>
<reference evidence="4 5" key="1">
    <citation type="submission" date="2020-07" db="EMBL/GenBank/DDBJ databases">
        <title>Sequencing the genomes of 1000 actinobacteria strains.</title>
        <authorList>
            <person name="Klenk H.-P."/>
        </authorList>
    </citation>
    <scope>NUCLEOTIDE SEQUENCE [LARGE SCALE GENOMIC DNA]</scope>
    <source>
        <strain evidence="4 5">DSM 103164</strain>
    </source>
</reference>
<dbReference type="EC" id="3.7.1.5" evidence="4"/>
<evidence type="ECO:0000313" key="4">
    <source>
        <dbReference type="EMBL" id="NYI69618.1"/>
    </source>
</evidence>
<accession>A0A7Z0IJK6</accession>
<evidence type="ECO:0000256" key="1">
    <source>
        <dbReference type="ARBA" id="ARBA00010211"/>
    </source>
</evidence>
<comment type="similarity">
    <text evidence="1">Belongs to the FAH family.</text>
</comment>
<dbReference type="Pfam" id="PF01557">
    <property type="entry name" value="FAA_hydrolase"/>
    <property type="match status" value="1"/>
</dbReference>
<dbReference type="InterPro" id="IPR011234">
    <property type="entry name" value="Fumarylacetoacetase-like_C"/>
</dbReference>
<dbReference type="RefSeq" id="WP_179443666.1">
    <property type="nucleotide sequence ID" value="NZ_JACBZS010000001.1"/>
</dbReference>
<dbReference type="Gene3D" id="3.90.850.10">
    <property type="entry name" value="Fumarylacetoacetase-like, C-terminal domain"/>
    <property type="match status" value="1"/>
</dbReference>
<keyword evidence="4" id="KW-0670">Pyruvate</keyword>
<dbReference type="PANTHER" id="PTHR42796:SF4">
    <property type="entry name" value="FUMARYLACETOACETATE HYDROLASE DOMAIN-CONTAINING PROTEIN 2A"/>
    <property type="match status" value="1"/>
</dbReference>
<sequence>MKLATLRLPGRTAAARLDGDEFVETQATDVGALLADADWAQAAAAANGPRHAAATADLAPVVPHPSKIICVGLNYRTHILEMGRDLPEYPTLFAKFTDTLTGPNDPVEVPAEDPEVDWEAELVVVIGKEGRRIDETEALGHIAGYTVANDISMRGWQFRTKEWLQGKAWQASTPLGPVLATPDELGRSARVSTTVNGHVMQDATIGDLVFGPAALVAYVSTMTVLRPGDLILTGTTGGVGRARKPPVYLRPGDEVITAVGGIGELRTPMVAG</sequence>
<dbReference type="InterPro" id="IPR051121">
    <property type="entry name" value="FAH"/>
</dbReference>
<dbReference type="AlphaFoldDB" id="A0A7Z0IJK6"/>
<protein>
    <submittedName>
        <fullName evidence="4">Acylpyruvate hydrolase</fullName>
        <ecNumber evidence="4">3.7.1.5</ecNumber>
    </submittedName>
</protein>
<name>A0A7Z0IJK6_9ACTN</name>
<keyword evidence="2" id="KW-0479">Metal-binding</keyword>
<feature type="domain" description="Fumarylacetoacetase-like C-terminal" evidence="3">
    <location>
        <begin position="67"/>
        <end position="268"/>
    </location>
</feature>
<organism evidence="4 5">
    <name type="scientific">Naumannella cuiyingiana</name>
    <dbReference type="NCBI Taxonomy" id="1347891"/>
    <lineage>
        <taxon>Bacteria</taxon>
        <taxon>Bacillati</taxon>
        <taxon>Actinomycetota</taxon>
        <taxon>Actinomycetes</taxon>
        <taxon>Propionibacteriales</taxon>
        <taxon>Propionibacteriaceae</taxon>
        <taxon>Naumannella</taxon>
    </lineage>
</organism>
<dbReference type="Proteomes" id="UP000527616">
    <property type="component" value="Unassembled WGS sequence"/>
</dbReference>
<proteinExistence type="inferred from homology"/>
<dbReference type="GO" id="GO:0019752">
    <property type="term" value="P:carboxylic acid metabolic process"/>
    <property type="evidence" value="ECO:0007669"/>
    <property type="project" value="UniProtKB-ARBA"/>
</dbReference>
<dbReference type="PANTHER" id="PTHR42796">
    <property type="entry name" value="FUMARYLACETOACETATE HYDROLASE DOMAIN-CONTAINING PROTEIN 2A-RELATED"/>
    <property type="match status" value="1"/>
</dbReference>
<dbReference type="GO" id="GO:0046872">
    <property type="term" value="F:metal ion binding"/>
    <property type="evidence" value="ECO:0007669"/>
    <property type="project" value="UniProtKB-KW"/>
</dbReference>
<evidence type="ECO:0000256" key="2">
    <source>
        <dbReference type="ARBA" id="ARBA00022723"/>
    </source>
</evidence>
<keyword evidence="4" id="KW-0378">Hydrolase</keyword>
<keyword evidence="5" id="KW-1185">Reference proteome</keyword>
<dbReference type="EMBL" id="JACBZS010000001">
    <property type="protein sequence ID" value="NYI69618.1"/>
    <property type="molecule type" value="Genomic_DNA"/>
</dbReference>
<dbReference type="InterPro" id="IPR036663">
    <property type="entry name" value="Fumarylacetoacetase_C_sf"/>
</dbReference>
<evidence type="ECO:0000259" key="3">
    <source>
        <dbReference type="Pfam" id="PF01557"/>
    </source>
</evidence>
<dbReference type="SUPFAM" id="SSF56529">
    <property type="entry name" value="FAH"/>
    <property type="match status" value="1"/>
</dbReference>
<gene>
    <name evidence="4" type="ORF">GGQ54_000178</name>
</gene>
<dbReference type="GO" id="GO:0016853">
    <property type="term" value="F:isomerase activity"/>
    <property type="evidence" value="ECO:0007669"/>
    <property type="project" value="UniProtKB-ARBA"/>
</dbReference>
<dbReference type="GO" id="GO:0047621">
    <property type="term" value="F:acylpyruvate hydrolase activity"/>
    <property type="evidence" value="ECO:0007669"/>
    <property type="project" value="UniProtKB-EC"/>
</dbReference>
<dbReference type="FunFam" id="3.90.850.10:FF:000002">
    <property type="entry name" value="2-hydroxyhepta-2,4-diene-1,7-dioate isomerase"/>
    <property type="match status" value="1"/>
</dbReference>